<comment type="subunit">
    <text evidence="12">Interacts with 1-naphthylphthalamic acid (NPA).</text>
</comment>
<dbReference type="Pfam" id="PF00005">
    <property type="entry name" value="ABC_tran"/>
    <property type="match status" value="2"/>
</dbReference>
<dbReference type="InterPro" id="IPR017871">
    <property type="entry name" value="ABC_transporter-like_CS"/>
</dbReference>
<reference evidence="17 18" key="1">
    <citation type="journal article" date="2023" name="Nat. Commun.">
        <title>Origin of minicircular mitochondrial genomes in red algae.</title>
        <authorList>
            <person name="Lee Y."/>
            <person name="Cho C.H."/>
            <person name="Lee Y.M."/>
            <person name="Park S.I."/>
            <person name="Yang J.H."/>
            <person name="West J.A."/>
            <person name="Bhattacharya D."/>
            <person name="Yoon H.S."/>
        </authorList>
    </citation>
    <scope>NUCLEOTIDE SEQUENCE [LARGE SCALE GENOMIC DNA]</scope>
    <source>
        <strain evidence="17 18">CCMP1338</strain>
        <tissue evidence="17">Whole cell</tissue>
    </source>
</reference>
<feature type="transmembrane region" description="Helical" evidence="14">
    <location>
        <begin position="247"/>
        <end position="267"/>
    </location>
</feature>
<dbReference type="Pfam" id="PF00664">
    <property type="entry name" value="ABC_membrane"/>
    <property type="match status" value="2"/>
</dbReference>
<evidence type="ECO:0000256" key="10">
    <source>
        <dbReference type="ARBA" id="ARBA00023136"/>
    </source>
</evidence>
<feature type="transmembrane region" description="Helical" evidence="14">
    <location>
        <begin position="174"/>
        <end position="196"/>
    </location>
</feature>
<dbReference type="CDD" id="cd18577">
    <property type="entry name" value="ABC_6TM_Pgp_ABCB1_D1_like"/>
    <property type="match status" value="1"/>
</dbReference>
<organism evidence="17 18">
    <name type="scientific">Rhodosorus marinus</name>
    <dbReference type="NCBI Taxonomy" id="101924"/>
    <lineage>
        <taxon>Eukaryota</taxon>
        <taxon>Rhodophyta</taxon>
        <taxon>Stylonematophyceae</taxon>
        <taxon>Stylonematales</taxon>
        <taxon>Stylonemataceae</taxon>
        <taxon>Rhodosorus</taxon>
    </lineage>
</organism>
<dbReference type="FunFam" id="3.40.50.300:FF:000066">
    <property type="entry name" value="ABC transporter B family member 1"/>
    <property type="match status" value="1"/>
</dbReference>
<dbReference type="GO" id="GO:0005886">
    <property type="term" value="C:plasma membrane"/>
    <property type="evidence" value="ECO:0007669"/>
    <property type="project" value="UniProtKB-SubCell"/>
</dbReference>
<feature type="domain" description="ABC transmembrane type-1" evidence="16">
    <location>
        <begin position="786"/>
        <end position="1064"/>
    </location>
</feature>
<evidence type="ECO:0000256" key="9">
    <source>
        <dbReference type="ARBA" id="ARBA00022989"/>
    </source>
</evidence>
<feature type="compositionally biased region" description="Polar residues" evidence="13">
    <location>
        <begin position="14"/>
        <end position="33"/>
    </location>
</feature>
<comment type="subcellular location">
    <subcellularLocation>
        <location evidence="1">Cell membrane</location>
        <topology evidence="1">Multi-pass membrane protein</topology>
    </subcellularLocation>
</comment>
<keyword evidence="4" id="KW-0813">Transport</keyword>
<dbReference type="FunFam" id="3.40.50.300:FF:000205">
    <property type="entry name" value="ABC transporter B family member 4"/>
    <property type="match status" value="1"/>
</dbReference>
<dbReference type="EMBL" id="JAMWBK010000011">
    <property type="protein sequence ID" value="KAJ8901532.1"/>
    <property type="molecule type" value="Genomic_DNA"/>
</dbReference>
<feature type="transmembrane region" description="Helical" evidence="14">
    <location>
        <begin position="350"/>
        <end position="371"/>
    </location>
</feature>
<dbReference type="Gene3D" id="3.40.50.300">
    <property type="entry name" value="P-loop containing nucleotide triphosphate hydrolases"/>
    <property type="match status" value="2"/>
</dbReference>
<dbReference type="InterPro" id="IPR003439">
    <property type="entry name" value="ABC_transporter-like_ATP-bd"/>
</dbReference>
<evidence type="ECO:0000256" key="6">
    <source>
        <dbReference type="ARBA" id="ARBA00022737"/>
    </source>
</evidence>
<evidence type="ECO:0000256" key="2">
    <source>
        <dbReference type="ARBA" id="ARBA00007577"/>
    </source>
</evidence>
<keyword evidence="6" id="KW-0677">Repeat</keyword>
<protein>
    <recommendedName>
        <fullName evidence="3">Probable ATP-dependent transporter ycf16</fullName>
    </recommendedName>
</protein>
<dbReference type="GO" id="GO:0005743">
    <property type="term" value="C:mitochondrial inner membrane"/>
    <property type="evidence" value="ECO:0007669"/>
    <property type="project" value="TreeGrafter"/>
</dbReference>
<dbReference type="PROSITE" id="PS00211">
    <property type="entry name" value="ABC_TRANSPORTER_1"/>
    <property type="match status" value="2"/>
</dbReference>
<dbReference type="PROSITE" id="PS50929">
    <property type="entry name" value="ABC_TM1F"/>
    <property type="match status" value="2"/>
</dbReference>
<dbReference type="InterPro" id="IPR003593">
    <property type="entry name" value="AAA+_ATPase"/>
</dbReference>
<feature type="domain" description="ABC transporter" evidence="15">
    <location>
        <begin position="449"/>
        <end position="701"/>
    </location>
</feature>
<evidence type="ECO:0000313" key="18">
    <source>
        <dbReference type="Proteomes" id="UP001157974"/>
    </source>
</evidence>
<keyword evidence="8" id="KW-0067">ATP-binding</keyword>
<dbReference type="PANTHER" id="PTHR43394">
    <property type="entry name" value="ATP-DEPENDENT PERMEASE MDL1, MITOCHONDRIAL"/>
    <property type="match status" value="1"/>
</dbReference>
<dbReference type="CDD" id="cd18578">
    <property type="entry name" value="ABC_6TM_Pgp_ABCB1_D2_like"/>
    <property type="match status" value="1"/>
</dbReference>
<keyword evidence="5 14" id="KW-0812">Transmembrane</keyword>
<dbReference type="InterPro" id="IPR011527">
    <property type="entry name" value="ABC1_TM_dom"/>
</dbReference>
<evidence type="ECO:0000256" key="4">
    <source>
        <dbReference type="ARBA" id="ARBA00022448"/>
    </source>
</evidence>
<evidence type="ECO:0000256" key="1">
    <source>
        <dbReference type="ARBA" id="ARBA00004651"/>
    </source>
</evidence>
<dbReference type="GO" id="GO:0015421">
    <property type="term" value="F:ABC-type oligopeptide transporter activity"/>
    <property type="evidence" value="ECO:0007669"/>
    <property type="project" value="TreeGrafter"/>
</dbReference>
<dbReference type="SUPFAM" id="SSF52540">
    <property type="entry name" value="P-loop containing nucleoside triphosphate hydrolases"/>
    <property type="match status" value="2"/>
</dbReference>
<name>A0AAV8UJK9_9RHOD</name>
<evidence type="ECO:0000256" key="5">
    <source>
        <dbReference type="ARBA" id="ARBA00022692"/>
    </source>
</evidence>
<dbReference type="InterPro" id="IPR036640">
    <property type="entry name" value="ABC1_TM_sf"/>
</dbReference>
<gene>
    <name evidence="17" type="ORF">NDN08_007376</name>
</gene>
<evidence type="ECO:0000313" key="17">
    <source>
        <dbReference type="EMBL" id="KAJ8901532.1"/>
    </source>
</evidence>
<feature type="transmembrane region" description="Helical" evidence="14">
    <location>
        <begin position="822"/>
        <end position="847"/>
    </location>
</feature>
<dbReference type="SUPFAM" id="SSF90123">
    <property type="entry name" value="ABC transporter transmembrane region"/>
    <property type="match status" value="2"/>
</dbReference>
<evidence type="ECO:0000256" key="12">
    <source>
        <dbReference type="ARBA" id="ARBA00062948"/>
    </source>
</evidence>
<feature type="transmembrane region" description="Helical" evidence="14">
    <location>
        <begin position="782"/>
        <end position="802"/>
    </location>
</feature>
<keyword evidence="10 14" id="KW-0472">Membrane</keyword>
<feature type="region of interest" description="Disordered" evidence="13">
    <location>
        <begin position="1"/>
        <end position="33"/>
    </location>
</feature>
<comment type="similarity">
    <text evidence="2">Belongs to the ABC transporter superfamily. ABCB family. Multidrug resistance exporter (TC 3.A.1.201) subfamily.</text>
</comment>
<sequence>MERREMSAAKIDLFSSSGTRESDLVSSDSDEMSLSTRISKLRRSMRLRTSTTEHVSVTPDVSVSLENFEEDEVQEEEEEKEEYEDVQRCFGLFKTKRRKTKKARSVSFLELFKFSTGVERLLILIGVLAGACQGVLAPMYTIVAGEIMGEFGDVQGFLTNPEAILERINDHALIFVYMGIGAAVAGILQVYLMMWTSQRQSRRMRKLFLRSLLSQDMGWYEEVDSAEVAQGAALDIHVVEDGIGDKVATAVQSVTMFIGGMLIGLIYSWQLTLVILAMAPLLVATSYLFAQTAGGAIVDGQTAYAKAGAVAYEAFSMIRVVASCGLEKTEAARYSDMLEGATRAGIRKSFWHALGSGLTNCTLICSYGLAFWYGSLLVRGGTILGQDVFIVIFAVIIGAMALGDGSQAINAINEARGAAPKVFEIISRKSEIDAFNQEGKAGAELLGNIEFIDVKFGYRSRSDALALKGLNLSIEAGSTVALVGESGSGKTTTMNLLERFYDPTDGSVLLDGIELDQFNVAWLRGQIGYVSQTPTLFAMSIKDNIALGGKVGVYTGEDGGLQVRQENVSMEEVIAAAKAANAHDFIMELPCGYDTIVGDRGAQLSGGQKQRIAIARALSRDPKILLFDEATSALDNTSERLVQKAMDNVREGRTVVVIAHRLSTIRNADKIVVFEDGMIRQQGTHEQLVANDTGIYSNLVKLQKSASESDAEQDDVGSAIDRQEYTAEESQGCGDSVCKPTTTATSTMDATTIEMDQDQEENEHVARKGALRRAMSLNKPEWPYFVIGIFCALIGGLLWPAWSLIMAEIGVLVLTTNDEGEVRFYTIMFAVLGFAMLFSHFLGLYVFGVAGERLMKRLRNMAFEVVIRQSVGFFDLRENSAGSLTSRLGPDVAKLRGAVGERQMHYVYMTSILVFSIIIAFSSCWSIALVVLACMPVMTLGPVIQVRLMRGLSAKLAQLLASANSIATSAVDCVQTVTALGAGEKFLNDYDSELELPAQIGKRKALINGLAYGFTQFCSYGIYAVTAWFMSKVIYWGWCDFLQGLRAGSALTFGAIAAGMSMTLLPEAAEAGSAAKRVFGLIDMKSAIDPMDEGGEIMEKCRGEVELNDVVFQYPARPEQTVLKGLSVKVGKGRTLALVGPSGAGKSTVAMLAERFYDPTAGEVKIDGKPLPAWNTASMRDHIGFVTQEPELFSTTVRENIAHGLRKAEGTVVTEDEIVEAAKLANAHEFVMKLPHGYDTQVGAHGAKLSGGQRQRIAIARAVVRKPPILLLDEATSAVDSKSERIVQSALSKAAVGRTTIVIAHRLSTVVNAETIAVVSEGRIVETGNHADLMSIPDGVYASLYKQQEL</sequence>
<feature type="transmembrane region" description="Helical" evidence="14">
    <location>
        <begin position="273"/>
        <end position="290"/>
    </location>
</feature>
<keyword evidence="9 14" id="KW-1133">Transmembrane helix</keyword>
<evidence type="ECO:0000256" key="8">
    <source>
        <dbReference type="ARBA" id="ARBA00022840"/>
    </source>
</evidence>
<dbReference type="GO" id="GO:0016887">
    <property type="term" value="F:ATP hydrolysis activity"/>
    <property type="evidence" value="ECO:0007669"/>
    <property type="project" value="InterPro"/>
</dbReference>
<feature type="domain" description="ABC transmembrane type-1" evidence="16">
    <location>
        <begin position="124"/>
        <end position="414"/>
    </location>
</feature>
<dbReference type="InterPro" id="IPR039421">
    <property type="entry name" value="Type_1_exporter"/>
</dbReference>
<dbReference type="CDD" id="cd03249">
    <property type="entry name" value="ABC_MTABC3_MDL1_MDL2"/>
    <property type="match status" value="2"/>
</dbReference>
<dbReference type="PROSITE" id="PS50893">
    <property type="entry name" value="ABC_TRANSPORTER_2"/>
    <property type="match status" value="2"/>
</dbReference>
<keyword evidence="18" id="KW-1185">Reference proteome</keyword>
<evidence type="ECO:0000256" key="13">
    <source>
        <dbReference type="SAM" id="MobiDB-lite"/>
    </source>
</evidence>
<feature type="transmembrane region" description="Helical" evidence="14">
    <location>
        <begin position="383"/>
        <end position="402"/>
    </location>
</feature>
<evidence type="ECO:0000256" key="3">
    <source>
        <dbReference type="ARBA" id="ARBA00014334"/>
    </source>
</evidence>
<evidence type="ECO:0000256" key="11">
    <source>
        <dbReference type="ARBA" id="ARBA00023180"/>
    </source>
</evidence>
<dbReference type="Proteomes" id="UP001157974">
    <property type="component" value="Unassembled WGS sequence"/>
</dbReference>
<evidence type="ECO:0000259" key="15">
    <source>
        <dbReference type="PROSITE" id="PS50893"/>
    </source>
</evidence>
<evidence type="ECO:0000259" key="16">
    <source>
        <dbReference type="PROSITE" id="PS50929"/>
    </source>
</evidence>
<comment type="caution">
    <text evidence="17">The sequence shown here is derived from an EMBL/GenBank/DDBJ whole genome shotgun (WGS) entry which is preliminary data.</text>
</comment>
<dbReference type="GO" id="GO:0090374">
    <property type="term" value="P:oligopeptide export from mitochondrion"/>
    <property type="evidence" value="ECO:0007669"/>
    <property type="project" value="TreeGrafter"/>
</dbReference>
<dbReference type="GO" id="GO:0005524">
    <property type="term" value="F:ATP binding"/>
    <property type="evidence" value="ECO:0007669"/>
    <property type="project" value="UniProtKB-KW"/>
</dbReference>
<feature type="domain" description="ABC transporter" evidence="15">
    <location>
        <begin position="1105"/>
        <end position="1346"/>
    </location>
</feature>
<evidence type="ECO:0000256" key="7">
    <source>
        <dbReference type="ARBA" id="ARBA00022741"/>
    </source>
</evidence>
<proteinExistence type="inferred from homology"/>
<dbReference type="PANTHER" id="PTHR43394:SF16">
    <property type="entry name" value="ABC TRANSPORTER B FAMILY MEMBER 4-LIKE ISOFORM X1"/>
    <property type="match status" value="1"/>
</dbReference>
<dbReference type="InterPro" id="IPR027417">
    <property type="entry name" value="P-loop_NTPase"/>
</dbReference>
<accession>A0AAV8UJK9</accession>
<keyword evidence="11" id="KW-0325">Glycoprotein</keyword>
<evidence type="ECO:0000256" key="14">
    <source>
        <dbReference type="SAM" id="Phobius"/>
    </source>
</evidence>
<feature type="transmembrane region" description="Helical" evidence="14">
    <location>
        <begin position="121"/>
        <end position="143"/>
    </location>
</feature>
<keyword evidence="7" id="KW-0547">Nucleotide-binding</keyword>
<dbReference type="SMART" id="SM00382">
    <property type="entry name" value="AAA"/>
    <property type="match status" value="2"/>
</dbReference>
<dbReference type="Gene3D" id="1.20.1560.10">
    <property type="entry name" value="ABC transporter type 1, transmembrane domain"/>
    <property type="match status" value="2"/>
</dbReference>